<dbReference type="OrthoDB" id="9955319at2"/>
<dbReference type="RefSeq" id="WP_101466833.1">
    <property type="nucleotide sequence ID" value="NZ_PJMW01000002.1"/>
</dbReference>
<comment type="caution">
    <text evidence="2">The sequence shown here is derived from an EMBL/GenBank/DDBJ whole genome shotgun (WGS) entry which is preliminary data.</text>
</comment>
<evidence type="ECO:0000256" key="1">
    <source>
        <dbReference type="SAM" id="Phobius"/>
    </source>
</evidence>
<evidence type="ECO:0000313" key="3">
    <source>
        <dbReference type="Proteomes" id="UP000233766"/>
    </source>
</evidence>
<name>A0A2N3VHA6_9NOCA</name>
<organism evidence="2 3">
    <name type="scientific">Nocardia fluminea</name>
    <dbReference type="NCBI Taxonomy" id="134984"/>
    <lineage>
        <taxon>Bacteria</taxon>
        <taxon>Bacillati</taxon>
        <taxon>Actinomycetota</taxon>
        <taxon>Actinomycetes</taxon>
        <taxon>Mycobacteriales</taxon>
        <taxon>Nocardiaceae</taxon>
        <taxon>Nocardia</taxon>
    </lineage>
</organism>
<proteinExistence type="predicted"/>
<dbReference type="Proteomes" id="UP000233766">
    <property type="component" value="Unassembled WGS sequence"/>
</dbReference>
<keyword evidence="1" id="KW-1133">Transmembrane helix</keyword>
<protein>
    <submittedName>
        <fullName evidence="2">Uncharacterized protein</fullName>
    </submittedName>
</protein>
<keyword evidence="3" id="KW-1185">Reference proteome</keyword>
<gene>
    <name evidence="2" type="ORF">ATK86_5445</name>
</gene>
<sequence>MSAAPTLSRVGFARFVAVFAALVAIAVIEGSPCDAATMSTSSTAMAHPQAFASAPTAPMPTSGVYPADEGNREAAVAGHPVQAIDVKYEGLSPTPVGVVMACLAVFLALLGPLVTVRPDTTVTPLPVFHRRGVLPRRTIAIRKPSLHELCILRT</sequence>
<keyword evidence="1" id="KW-0472">Membrane</keyword>
<reference evidence="2 3" key="1">
    <citation type="submission" date="2017-12" db="EMBL/GenBank/DDBJ databases">
        <title>Sequencing the genomes of 1000 Actinobacteria strains.</title>
        <authorList>
            <person name="Klenk H.-P."/>
        </authorList>
    </citation>
    <scope>NUCLEOTIDE SEQUENCE [LARGE SCALE GENOMIC DNA]</scope>
    <source>
        <strain evidence="2 3">DSM 44489</strain>
    </source>
</reference>
<feature type="transmembrane region" description="Helical" evidence="1">
    <location>
        <begin position="96"/>
        <end position="116"/>
    </location>
</feature>
<accession>A0A2N3VHA6</accession>
<evidence type="ECO:0000313" key="2">
    <source>
        <dbReference type="EMBL" id="PKV81001.1"/>
    </source>
</evidence>
<dbReference type="EMBL" id="PJMW01000002">
    <property type="protein sequence ID" value="PKV81001.1"/>
    <property type="molecule type" value="Genomic_DNA"/>
</dbReference>
<dbReference type="AlphaFoldDB" id="A0A2N3VHA6"/>
<keyword evidence="1" id="KW-0812">Transmembrane</keyword>